<dbReference type="RefSeq" id="WP_133156656.1">
    <property type="nucleotide sequence ID" value="NZ_CP037867.1"/>
</dbReference>
<sequence>MLLNKSGADDIEAPVEGTMQDLDVAGMAWWNGLSEADRRYWCLAAMTAVPAEAWKYFRLVTAPRKPVKINHSD</sequence>
<protein>
    <submittedName>
        <fullName evidence="1">Uncharacterized protein</fullName>
    </submittedName>
</protein>
<keyword evidence="2" id="KW-1185">Reference proteome</keyword>
<name>A0A4P6WZZ4_HYDPS</name>
<dbReference type="KEGG" id="hpse:HPF_11420"/>
<dbReference type="EMBL" id="CP037867">
    <property type="protein sequence ID" value="QBM28299.1"/>
    <property type="molecule type" value="Genomic_DNA"/>
</dbReference>
<evidence type="ECO:0000313" key="2">
    <source>
        <dbReference type="Proteomes" id="UP000293912"/>
    </source>
</evidence>
<dbReference type="AlphaFoldDB" id="A0A4P6WZZ4"/>
<organism evidence="1 2">
    <name type="scientific">Hydrogenophaga pseudoflava</name>
    <name type="common">Pseudomonas carboxydoflava</name>
    <dbReference type="NCBI Taxonomy" id="47421"/>
    <lineage>
        <taxon>Bacteria</taxon>
        <taxon>Pseudomonadati</taxon>
        <taxon>Pseudomonadota</taxon>
        <taxon>Betaproteobacteria</taxon>
        <taxon>Burkholderiales</taxon>
        <taxon>Comamonadaceae</taxon>
        <taxon>Hydrogenophaga</taxon>
    </lineage>
</organism>
<proteinExistence type="predicted"/>
<accession>A0A4P6WZZ4</accession>
<reference evidence="1 2" key="1">
    <citation type="submission" date="2019-03" db="EMBL/GenBank/DDBJ databases">
        <authorList>
            <person name="Sebastian G."/>
            <person name="Baumann P."/>
            <person name="Ruckert C."/>
            <person name="Kalinowski J."/>
            <person name="Nebel B."/>
            <person name="Takors R."/>
            <person name="Blombach B."/>
        </authorList>
    </citation>
    <scope>NUCLEOTIDE SEQUENCE [LARGE SCALE GENOMIC DNA]</scope>
    <source>
        <strain evidence="1 2">DSM 1084</strain>
    </source>
</reference>
<gene>
    <name evidence="1" type="ORF">HPF_11420</name>
</gene>
<dbReference type="Proteomes" id="UP000293912">
    <property type="component" value="Chromosome"/>
</dbReference>
<evidence type="ECO:0000313" key="1">
    <source>
        <dbReference type="EMBL" id="QBM28299.1"/>
    </source>
</evidence>